<dbReference type="SUPFAM" id="SSF48371">
    <property type="entry name" value="ARM repeat"/>
    <property type="match status" value="1"/>
</dbReference>
<keyword evidence="3" id="KW-0175">Coiled coil</keyword>
<feature type="compositionally biased region" description="Basic and acidic residues" evidence="4">
    <location>
        <begin position="844"/>
        <end position="863"/>
    </location>
</feature>
<feature type="compositionally biased region" description="Basic and acidic residues" evidence="4">
    <location>
        <begin position="47"/>
        <end position="72"/>
    </location>
</feature>
<dbReference type="Pfam" id="PF02985">
    <property type="entry name" value="HEAT"/>
    <property type="match status" value="1"/>
</dbReference>
<feature type="region of interest" description="Disordered" evidence="4">
    <location>
        <begin position="759"/>
        <end position="916"/>
    </location>
</feature>
<feature type="compositionally biased region" description="Basic residues" evidence="4">
    <location>
        <begin position="35"/>
        <end position="46"/>
    </location>
</feature>
<gene>
    <name evidence="5" type="ORF">ECRASSUSDP1_LOCUS24679</name>
</gene>
<keyword evidence="6" id="KW-1185">Reference proteome</keyword>
<feature type="compositionally biased region" description="Basic and acidic residues" evidence="4">
    <location>
        <begin position="22"/>
        <end position="34"/>
    </location>
</feature>
<dbReference type="GO" id="GO:0005737">
    <property type="term" value="C:cytoplasm"/>
    <property type="evidence" value="ECO:0007669"/>
    <property type="project" value="TreeGrafter"/>
</dbReference>
<dbReference type="PANTHER" id="PTHR10648:SF1">
    <property type="entry name" value="SERINE_THREONINE-PROTEIN PHOSPHATASE 4 REGULATORY SUBUNIT 1"/>
    <property type="match status" value="1"/>
</dbReference>
<organism evidence="5 6">
    <name type="scientific">Euplotes crassus</name>
    <dbReference type="NCBI Taxonomy" id="5936"/>
    <lineage>
        <taxon>Eukaryota</taxon>
        <taxon>Sar</taxon>
        <taxon>Alveolata</taxon>
        <taxon>Ciliophora</taxon>
        <taxon>Intramacronucleata</taxon>
        <taxon>Spirotrichea</taxon>
        <taxon>Hypotrichia</taxon>
        <taxon>Euplotida</taxon>
        <taxon>Euplotidae</taxon>
        <taxon>Moneuplotes</taxon>
    </lineage>
</organism>
<feature type="compositionally biased region" description="Basic and acidic residues" evidence="4">
    <location>
        <begin position="882"/>
        <end position="902"/>
    </location>
</feature>
<evidence type="ECO:0000256" key="3">
    <source>
        <dbReference type="SAM" id="Coils"/>
    </source>
</evidence>
<feature type="compositionally biased region" description="Acidic residues" evidence="4">
    <location>
        <begin position="782"/>
        <end position="800"/>
    </location>
</feature>
<feature type="compositionally biased region" description="Acidic residues" evidence="4">
    <location>
        <begin position="833"/>
        <end position="843"/>
    </location>
</feature>
<dbReference type="EMBL" id="CAMPGE010025428">
    <property type="protein sequence ID" value="CAI2383186.1"/>
    <property type="molecule type" value="Genomic_DNA"/>
</dbReference>
<dbReference type="PROSITE" id="PS50077">
    <property type="entry name" value="HEAT_REPEAT"/>
    <property type="match status" value="2"/>
</dbReference>
<dbReference type="InterPro" id="IPR011989">
    <property type="entry name" value="ARM-like"/>
</dbReference>
<evidence type="ECO:0000313" key="6">
    <source>
        <dbReference type="Proteomes" id="UP001295684"/>
    </source>
</evidence>
<evidence type="ECO:0000313" key="5">
    <source>
        <dbReference type="EMBL" id="CAI2383186.1"/>
    </source>
</evidence>
<feature type="repeat" description="HEAT" evidence="2">
    <location>
        <begin position="600"/>
        <end position="638"/>
    </location>
</feature>
<feature type="compositionally biased region" description="Basic and acidic residues" evidence="4">
    <location>
        <begin position="1"/>
        <end position="11"/>
    </location>
</feature>
<dbReference type="InterPro" id="IPR016024">
    <property type="entry name" value="ARM-type_fold"/>
</dbReference>
<feature type="region of interest" description="Disordered" evidence="4">
    <location>
        <begin position="1"/>
        <end position="80"/>
    </location>
</feature>
<proteinExistence type="predicted"/>
<feature type="repeat" description="HEAT" evidence="2">
    <location>
        <begin position="251"/>
        <end position="289"/>
    </location>
</feature>
<dbReference type="InterPro" id="IPR000357">
    <property type="entry name" value="HEAT"/>
</dbReference>
<dbReference type="Gene3D" id="1.25.10.10">
    <property type="entry name" value="Leucine-rich Repeat Variant"/>
    <property type="match status" value="1"/>
</dbReference>
<protein>
    <submittedName>
        <fullName evidence="5">Uncharacterized protein</fullName>
    </submittedName>
</protein>
<dbReference type="GO" id="GO:0019888">
    <property type="term" value="F:protein phosphatase regulator activity"/>
    <property type="evidence" value="ECO:0007669"/>
    <property type="project" value="TreeGrafter"/>
</dbReference>
<reference evidence="5" key="1">
    <citation type="submission" date="2023-07" db="EMBL/GenBank/DDBJ databases">
        <authorList>
            <consortium name="AG Swart"/>
            <person name="Singh M."/>
            <person name="Singh A."/>
            <person name="Seah K."/>
            <person name="Emmerich C."/>
        </authorList>
    </citation>
    <scope>NUCLEOTIDE SEQUENCE</scope>
    <source>
        <strain evidence="5">DP1</strain>
    </source>
</reference>
<dbReference type="Proteomes" id="UP001295684">
    <property type="component" value="Unassembled WGS sequence"/>
</dbReference>
<feature type="compositionally biased region" description="Polar residues" evidence="4">
    <location>
        <begin position="766"/>
        <end position="778"/>
    </location>
</feature>
<comment type="caution">
    <text evidence="5">The sequence shown here is derived from an EMBL/GenBank/DDBJ whole genome shotgun (WGS) entry which is preliminary data.</text>
</comment>
<accession>A0AAD1Y148</accession>
<dbReference type="AlphaFoldDB" id="A0AAD1Y148"/>
<evidence type="ECO:0000256" key="1">
    <source>
        <dbReference type="ARBA" id="ARBA00022737"/>
    </source>
</evidence>
<sequence length="916" mass="105206">MKSTNSKKESKLNSVMGLFGWGKKDKVSNHDRKPAGHKTHRVRNEHKRLEKPEQVNGERKKAPPLPKKDNKKQQFTTDEVLTFDLDPSKKFHHRIEYYSGKSEQIMIDEEFLLEDGADPEKVLEEMKKKQQRLNQMEKEEAKLSHNIKLADKENKEKKEKTNEESEAFKKIKDYLKKSPASDRLDFTQNLLKMAQELGKDLTISGILPSFKTLAKDNDSVKMALVDQILPIASFTIESHECEEYDKCVAVMVPILNEFMYDKSENVKRKAVKALVDFCDLLTPDDRGNYILKFMLELAHEEGDEKARVTALKILNKVAGKLDSELCEKFIVKEIKSLAIDPFSLVRKNVAANLNNVCRSINRDCFLNEIFPLLTALGNDKEDEVRNSCVEQVSTISGACPPAIRTGELEKMYIKFMIDKNKKVRVNAFKYLGKFLDTLKDLEIDQEFLELYIETGLRTKAKDLQFYCAYNFPGMLYILKKDSWEALEELYVKLSKSHDIRVKKTLAHSIHEIAKIVGSEITETLLIDILNSYLRDPMKEVKVGVIKNLHQFCSVISQQQRFQFLKIFKLASEENSMTQIVAENIGDFCLLFSEEEVTKSLLPLFYKLCKSRMAHVRKAAARNLAKILEVYKGNLDKQEDILRDINSKFGLSRIFTERQSYIYMSSGVMNKNPDLFSKFMKCKMCRLSKDRVTNVRIVLSKILSEHIRENGSFYFDKEVNKAIYILQKDKSRDVLHHIQGVMLTVSEEIILKELEDDDALAEEEAKQQTQHEVQPQETKQAAAEEEEEEESEEEHEGEDHEPDNSEETKQQSTQSSEQPKGTIENKQQLKEESEQPEVEPDDEANNEHQQTEQKSAQEEQKNSDSDVEAQDSKGLSVDSSGESADKPMNDHAADHADESRENSESIDPSSDDAPMET</sequence>
<feature type="coiled-coil region" evidence="3">
    <location>
        <begin position="119"/>
        <end position="153"/>
    </location>
</feature>
<evidence type="ECO:0000256" key="4">
    <source>
        <dbReference type="SAM" id="MobiDB-lite"/>
    </source>
</evidence>
<name>A0AAD1Y148_EUPCR</name>
<dbReference type="InterPro" id="IPR021133">
    <property type="entry name" value="HEAT_type_2"/>
</dbReference>
<evidence type="ECO:0000256" key="2">
    <source>
        <dbReference type="PROSITE-ProRule" id="PRU00103"/>
    </source>
</evidence>
<dbReference type="InterPro" id="IPR051023">
    <property type="entry name" value="PP2A_Regulatory_Subunit_A"/>
</dbReference>
<keyword evidence="1" id="KW-0677">Repeat</keyword>
<dbReference type="PANTHER" id="PTHR10648">
    <property type="entry name" value="SERINE/THREONINE-PROTEIN PHOSPHATASE PP2A 65 KDA REGULATORY SUBUNIT"/>
    <property type="match status" value="1"/>
</dbReference>